<accession>A0AAW6MEA4</accession>
<comment type="caution">
    <text evidence="4">The sequence shown here is derived from an EMBL/GenBank/DDBJ whole genome shotgun (WGS) entry which is preliminary data.</text>
</comment>
<evidence type="ECO:0000313" key="4">
    <source>
        <dbReference type="EMBL" id="MDE8697895.1"/>
    </source>
</evidence>
<dbReference type="AlphaFoldDB" id="A0AAW6MEA4"/>
<name>A0AAW6MEA4_9BACE</name>
<comment type="similarity">
    <text evidence="1">Belongs to the peptidase C59 family.</text>
</comment>
<dbReference type="Pfam" id="PF02275">
    <property type="entry name" value="CBAH"/>
    <property type="match status" value="1"/>
</dbReference>
<feature type="domain" description="Choloylglycine hydrolase/NAAA C-terminal" evidence="3">
    <location>
        <begin position="1"/>
        <end position="88"/>
    </location>
</feature>
<evidence type="ECO:0000259" key="3">
    <source>
        <dbReference type="Pfam" id="PF02275"/>
    </source>
</evidence>
<protein>
    <submittedName>
        <fullName evidence="4">Linear amide C-N hydrolase</fullName>
    </submittedName>
</protein>
<dbReference type="Proteomes" id="UP001221924">
    <property type="component" value="Unassembled WGS sequence"/>
</dbReference>
<dbReference type="Gene3D" id="3.60.60.10">
    <property type="entry name" value="Penicillin V Acylase, Chain A"/>
    <property type="match status" value="1"/>
</dbReference>
<dbReference type="InterPro" id="IPR029055">
    <property type="entry name" value="Ntn_hydrolases_N"/>
</dbReference>
<dbReference type="SUPFAM" id="SSF56235">
    <property type="entry name" value="N-terminal nucleophile aminohydrolases (Ntn hydrolases)"/>
    <property type="match status" value="1"/>
</dbReference>
<dbReference type="PANTHER" id="PTHR35527">
    <property type="entry name" value="CHOLOYLGLYCINE HYDROLASE"/>
    <property type="match status" value="1"/>
</dbReference>
<dbReference type="InterPro" id="IPR029132">
    <property type="entry name" value="CBAH/NAAA_C"/>
</dbReference>
<dbReference type="InterPro" id="IPR052193">
    <property type="entry name" value="Peptidase_C59"/>
</dbReference>
<dbReference type="PANTHER" id="PTHR35527:SF2">
    <property type="entry name" value="HYDROLASE"/>
    <property type="match status" value="1"/>
</dbReference>
<dbReference type="RefSeq" id="WP_275202952.1">
    <property type="nucleotide sequence ID" value="NZ_JARFID010000415.1"/>
</dbReference>
<evidence type="ECO:0000256" key="1">
    <source>
        <dbReference type="ARBA" id="ARBA00006625"/>
    </source>
</evidence>
<keyword evidence="2 4" id="KW-0378">Hydrolase</keyword>
<sequence>PGTNRAADRYVRASFYINAIPKTEDTRTALARVFSVIRNTSVPFGISTPDPPNISSTRWRTVSDQKDKVYYFESTVYHNVLWIDFKDVDIS</sequence>
<evidence type="ECO:0000256" key="2">
    <source>
        <dbReference type="ARBA" id="ARBA00022801"/>
    </source>
</evidence>
<gene>
    <name evidence="4" type="ORF">PZH42_28030</name>
</gene>
<organism evidence="4 5">
    <name type="scientific">Bacteroides cellulosilyticus</name>
    <dbReference type="NCBI Taxonomy" id="246787"/>
    <lineage>
        <taxon>Bacteria</taxon>
        <taxon>Pseudomonadati</taxon>
        <taxon>Bacteroidota</taxon>
        <taxon>Bacteroidia</taxon>
        <taxon>Bacteroidales</taxon>
        <taxon>Bacteroidaceae</taxon>
        <taxon>Bacteroides</taxon>
    </lineage>
</organism>
<dbReference type="EMBL" id="JARFID010000415">
    <property type="protein sequence ID" value="MDE8697895.1"/>
    <property type="molecule type" value="Genomic_DNA"/>
</dbReference>
<evidence type="ECO:0000313" key="5">
    <source>
        <dbReference type="Proteomes" id="UP001221924"/>
    </source>
</evidence>
<proteinExistence type="inferred from homology"/>
<feature type="non-terminal residue" evidence="4">
    <location>
        <position position="1"/>
    </location>
</feature>
<reference evidence="4" key="1">
    <citation type="submission" date="2023-03" db="EMBL/GenBank/DDBJ databases">
        <title>DFI Biobank Strains.</title>
        <authorList>
            <person name="Mostad J."/>
            <person name="Paddock L."/>
            <person name="Medina S."/>
            <person name="Waligurski E."/>
            <person name="Barat B."/>
            <person name="Smith R."/>
            <person name="Burgo V."/>
            <person name="Metcalfe C."/>
            <person name="Woodson C."/>
            <person name="Sundararajan A."/>
            <person name="Ramaswamy R."/>
            <person name="Lin H."/>
            <person name="Pamer E.G."/>
        </authorList>
    </citation>
    <scope>NUCLEOTIDE SEQUENCE</scope>
    <source>
        <strain evidence="4">DFI.9.5</strain>
    </source>
</reference>
<dbReference type="GO" id="GO:0016787">
    <property type="term" value="F:hydrolase activity"/>
    <property type="evidence" value="ECO:0007669"/>
    <property type="project" value="UniProtKB-KW"/>
</dbReference>